<proteinExistence type="inferred from homology"/>
<evidence type="ECO:0000256" key="2">
    <source>
        <dbReference type="ARBA" id="ARBA00022475"/>
    </source>
</evidence>
<dbReference type="SUPFAM" id="SSF49764">
    <property type="entry name" value="HSP20-like chaperones"/>
    <property type="match status" value="1"/>
</dbReference>
<evidence type="ECO:0000256" key="4">
    <source>
        <dbReference type="PROSITE-ProRule" id="PRU00285"/>
    </source>
</evidence>
<evidence type="ECO:0000259" key="8">
    <source>
        <dbReference type="PROSITE" id="PS01031"/>
    </source>
</evidence>
<comment type="subcellular location">
    <subcellularLocation>
        <location evidence="1">Cell membrane</location>
        <topology evidence="1">Single-pass membrane protein</topology>
    </subcellularLocation>
</comment>
<dbReference type="PANTHER" id="PTHR43670">
    <property type="entry name" value="HEAT SHOCK PROTEIN 26"/>
    <property type="match status" value="1"/>
</dbReference>
<protein>
    <recommendedName>
        <fullName evidence="8">SHSP domain-containing protein</fullName>
    </recommendedName>
</protein>
<organism evidence="9 10">
    <name type="scientific">Chenopodium quinoa</name>
    <name type="common">Quinoa</name>
    <dbReference type="NCBI Taxonomy" id="63459"/>
    <lineage>
        <taxon>Eukaryota</taxon>
        <taxon>Viridiplantae</taxon>
        <taxon>Streptophyta</taxon>
        <taxon>Embryophyta</taxon>
        <taxon>Tracheophyta</taxon>
        <taxon>Spermatophyta</taxon>
        <taxon>Magnoliopsida</taxon>
        <taxon>eudicotyledons</taxon>
        <taxon>Gunneridae</taxon>
        <taxon>Pentapetalae</taxon>
        <taxon>Caryophyllales</taxon>
        <taxon>Chenopodiaceae</taxon>
        <taxon>Chenopodioideae</taxon>
        <taxon>Atripliceae</taxon>
        <taxon>Chenopodium</taxon>
    </lineage>
</organism>
<dbReference type="Pfam" id="PF00011">
    <property type="entry name" value="HSP20"/>
    <property type="match status" value="1"/>
</dbReference>
<evidence type="ECO:0000256" key="6">
    <source>
        <dbReference type="SAM" id="MobiDB-lite"/>
    </source>
</evidence>
<accession>A0A803N3C1</accession>
<dbReference type="InterPro" id="IPR002068">
    <property type="entry name" value="A-crystallin/Hsp20_dom"/>
</dbReference>
<dbReference type="SMR" id="A0A803N3C1"/>
<evidence type="ECO:0000313" key="9">
    <source>
        <dbReference type="EnsemblPlants" id="AUR62039723-RA:cds"/>
    </source>
</evidence>
<dbReference type="CDD" id="cd06464">
    <property type="entry name" value="ACD_sHsps-like"/>
    <property type="match status" value="1"/>
</dbReference>
<keyword evidence="2" id="KW-1003">Cell membrane</keyword>
<dbReference type="Gramene" id="AUR62039723-RA">
    <property type="protein sequence ID" value="AUR62039723-RA:cds"/>
    <property type="gene ID" value="AUR62039723"/>
</dbReference>
<dbReference type="GeneID" id="110683183"/>
<dbReference type="Gene3D" id="2.60.40.790">
    <property type="match status" value="1"/>
</dbReference>
<feature type="compositionally biased region" description="Basic and acidic residues" evidence="6">
    <location>
        <begin position="119"/>
        <end position="132"/>
    </location>
</feature>
<dbReference type="RefSeq" id="XP_021715223.1">
    <property type="nucleotide sequence ID" value="XM_021859531.1"/>
</dbReference>
<sequence>MAIKTKTTSTSASSSYVDFEPASDLVKEEGLETLIIHLPDFKKEQLRVQVNKDGVLRINGERPTNGNGTKRNRFVKETKVPEGCDVNEIRAKFINGRLNITMPKKVVTTPPAPQVIQDQKPKAEVTNDHQKPNGENGGIKQKLKGRSNKVALGFGIAVVSMVAIGAIVASKFGSESSSSPSMFSKE</sequence>
<feature type="transmembrane region" description="Helical" evidence="7">
    <location>
        <begin position="150"/>
        <end position="172"/>
    </location>
</feature>
<evidence type="ECO:0000256" key="3">
    <source>
        <dbReference type="ARBA" id="ARBA00022821"/>
    </source>
</evidence>
<evidence type="ECO:0000256" key="1">
    <source>
        <dbReference type="ARBA" id="ARBA00004162"/>
    </source>
</evidence>
<keyword evidence="7" id="KW-0472">Membrane</keyword>
<dbReference type="GO" id="GO:0005886">
    <property type="term" value="C:plasma membrane"/>
    <property type="evidence" value="ECO:0007669"/>
    <property type="project" value="UniProtKB-SubCell"/>
</dbReference>
<keyword evidence="10" id="KW-1185">Reference proteome</keyword>
<dbReference type="OMA" id="INGNKWI"/>
<dbReference type="GO" id="GO:0006952">
    <property type="term" value="P:defense response"/>
    <property type="evidence" value="ECO:0007669"/>
    <property type="project" value="UniProtKB-KW"/>
</dbReference>
<evidence type="ECO:0000256" key="5">
    <source>
        <dbReference type="RuleBase" id="RU003616"/>
    </source>
</evidence>
<keyword evidence="7" id="KW-0812">Transmembrane</keyword>
<reference evidence="9" key="2">
    <citation type="submission" date="2021-03" db="UniProtKB">
        <authorList>
            <consortium name="EnsemblPlants"/>
        </authorList>
    </citation>
    <scope>IDENTIFICATION</scope>
</reference>
<keyword evidence="3" id="KW-0611">Plant defense</keyword>
<dbReference type="PANTHER" id="PTHR43670:SF114">
    <property type="entry name" value="OS05G0592000 PROTEIN"/>
    <property type="match status" value="1"/>
</dbReference>
<feature type="region of interest" description="Disordered" evidence="6">
    <location>
        <begin position="109"/>
        <end position="142"/>
    </location>
</feature>
<dbReference type="EnsemblPlants" id="AUR62039723-RA">
    <property type="protein sequence ID" value="AUR62039723-RA:cds"/>
    <property type="gene ID" value="AUR62039723"/>
</dbReference>
<feature type="domain" description="SHSP" evidence="8">
    <location>
        <begin position="14"/>
        <end position="119"/>
    </location>
</feature>
<name>A0A803N3C1_CHEQI</name>
<keyword evidence="7" id="KW-1133">Transmembrane helix</keyword>
<evidence type="ECO:0000313" key="10">
    <source>
        <dbReference type="Proteomes" id="UP000596660"/>
    </source>
</evidence>
<evidence type="ECO:0000256" key="7">
    <source>
        <dbReference type="SAM" id="Phobius"/>
    </source>
</evidence>
<gene>
    <name evidence="9" type="primary">LOC110683183</name>
</gene>
<dbReference type="Proteomes" id="UP000596660">
    <property type="component" value="Unplaced"/>
</dbReference>
<dbReference type="GO" id="GO:0034605">
    <property type="term" value="P:cellular response to heat"/>
    <property type="evidence" value="ECO:0007669"/>
    <property type="project" value="TreeGrafter"/>
</dbReference>
<comment type="similarity">
    <text evidence="4 5">Belongs to the small heat shock protein (HSP20) family.</text>
</comment>
<dbReference type="PROSITE" id="PS01031">
    <property type="entry name" value="SHSP"/>
    <property type="match status" value="1"/>
</dbReference>
<reference evidence="9" key="1">
    <citation type="journal article" date="2017" name="Nature">
        <title>The genome of Chenopodium quinoa.</title>
        <authorList>
            <person name="Jarvis D.E."/>
            <person name="Ho Y.S."/>
            <person name="Lightfoot D.J."/>
            <person name="Schmoeckel S.M."/>
            <person name="Li B."/>
            <person name="Borm T.J.A."/>
            <person name="Ohyanagi H."/>
            <person name="Mineta K."/>
            <person name="Michell C.T."/>
            <person name="Saber N."/>
            <person name="Kharbatia N.M."/>
            <person name="Rupper R.R."/>
            <person name="Sharp A.R."/>
            <person name="Dally N."/>
            <person name="Boughton B.A."/>
            <person name="Woo Y.H."/>
            <person name="Gao G."/>
            <person name="Schijlen E.G.W.M."/>
            <person name="Guo X."/>
            <person name="Momin A.A."/>
            <person name="Negrao S."/>
            <person name="Al-Babili S."/>
            <person name="Gehring C."/>
            <person name="Roessner U."/>
            <person name="Jung C."/>
            <person name="Murphy K."/>
            <person name="Arold S.T."/>
            <person name="Gojobori T."/>
            <person name="van der Linden C.G."/>
            <person name="van Loo E.N."/>
            <person name="Jellen E.N."/>
            <person name="Maughan P.J."/>
            <person name="Tester M."/>
        </authorList>
    </citation>
    <scope>NUCLEOTIDE SEQUENCE [LARGE SCALE GENOMIC DNA]</scope>
    <source>
        <strain evidence="9">cv. PI 614886</strain>
    </source>
</reference>
<dbReference type="AlphaFoldDB" id="A0A803N3C1"/>
<dbReference type="InterPro" id="IPR008978">
    <property type="entry name" value="HSP20-like_chaperone"/>
</dbReference>